<reference evidence="7 10" key="2">
    <citation type="submission" date="2011-04" db="EMBL/GenBank/DDBJ databases">
        <title>The complete genome of Selenomonas sputigena DSM 20758.</title>
        <authorList>
            <consortium name="US DOE Joint Genome Institute (JGI-PGF)"/>
            <person name="Lucas S."/>
            <person name="Copeland A."/>
            <person name="Lapidus A."/>
            <person name="Bruce D."/>
            <person name="Goodwin L."/>
            <person name="Pitluck S."/>
            <person name="Peters L."/>
            <person name="Kyrpides N."/>
            <person name="Mavromatis K."/>
            <person name="Ivanova N."/>
            <person name="Ovchinnikova G."/>
            <person name="Teshima H."/>
            <person name="Detter J.C."/>
            <person name="Tapia R."/>
            <person name="Han C."/>
            <person name="Land M."/>
            <person name="Hauser L."/>
            <person name="Markowitz V."/>
            <person name="Cheng J.-F."/>
            <person name="Hugenholtz P."/>
            <person name="Woyke T."/>
            <person name="Wu D."/>
            <person name="Gronow S."/>
            <person name="Wellnitz S."/>
            <person name="Schneider S."/>
            <person name="Klenk H.-P."/>
            <person name="Eisen J.A."/>
        </authorList>
    </citation>
    <scope>NUCLEOTIDE SEQUENCE [LARGE SCALE GENOMIC DNA]</scope>
    <source>
        <strain evidence="7">ATCC 35185</strain>
        <strain evidence="10">ATCC 35185 / DSM 20758 / VPI D19B-28</strain>
    </source>
</reference>
<dbReference type="Gene3D" id="1.10.8.260">
    <property type="entry name" value="HI0933 insert domain-like"/>
    <property type="match status" value="1"/>
</dbReference>
<evidence type="ECO:0000313" key="9">
    <source>
        <dbReference type="Proteomes" id="UP000003505"/>
    </source>
</evidence>
<dbReference type="InterPro" id="IPR057661">
    <property type="entry name" value="RsdA/BaiN/AoA(So)_Rossmann"/>
</dbReference>
<dbReference type="InterPro" id="IPR036188">
    <property type="entry name" value="FAD/NAD-bd_sf"/>
</dbReference>
<evidence type="ECO:0000256" key="2">
    <source>
        <dbReference type="ARBA" id="ARBA00022630"/>
    </source>
</evidence>
<keyword evidence="10" id="KW-1185">Reference proteome</keyword>
<dbReference type="STRING" id="546271.Selsp_1249"/>
<evidence type="ECO:0000313" key="8">
    <source>
        <dbReference type="EMBL" id="EEX77705.1"/>
    </source>
</evidence>
<evidence type="ECO:0000313" key="7">
    <source>
        <dbReference type="EMBL" id="AEC00208.1"/>
    </source>
</evidence>
<dbReference type="EMBL" id="ACKP02000015">
    <property type="protein sequence ID" value="EEX77705.1"/>
    <property type="molecule type" value="Genomic_DNA"/>
</dbReference>
<evidence type="ECO:0000313" key="10">
    <source>
        <dbReference type="Proteomes" id="UP000011124"/>
    </source>
</evidence>
<evidence type="ECO:0000256" key="3">
    <source>
        <dbReference type="ARBA" id="ARBA00022827"/>
    </source>
</evidence>
<reference evidence="8 9" key="1">
    <citation type="submission" date="2009-09" db="EMBL/GenBank/DDBJ databases">
        <authorList>
            <person name="Weinstock G."/>
            <person name="Sodergren E."/>
            <person name="Clifton S."/>
            <person name="Fulton L."/>
            <person name="Fulton B."/>
            <person name="Courtney L."/>
            <person name="Fronick C."/>
            <person name="Harrison M."/>
            <person name="Strong C."/>
            <person name="Farmer C."/>
            <person name="Delahaunty K."/>
            <person name="Markovic C."/>
            <person name="Hall O."/>
            <person name="Minx P."/>
            <person name="Tomlinson C."/>
            <person name="Mitreva M."/>
            <person name="Nelson J."/>
            <person name="Hou S."/>
            <person name="Wollam A."/>
            <person name="Pepin K.H."/>
            <person name="Johnson M."/>
            <person name="Bhonagiri V."/>
            <person name="Nash W.E."/>
            <person name="Warren W."/>
            <person name="Chinwalla A."/>
            <person name="Mardis E.R."/>
            <person name="Wilson R.K."/>
        </authorList>
    </citation>
    <scope>NUCLEOTIDE SEQUENCE [LARGE SCALE GENOMIC DNA]</scope>
    <source>
        <strain evidence="8">ATCC 35185</strain>
        <strain evidence="9">ATCC 35185 / DSM 20758 / VPI D19B-28</strain>
    </source>
</reference>
<dbReference type="Pfam" id="PF03486">
    <property type="entry name" value="HI0933_like"/>
    <property type="match status" value="1"/>
</dbReference>
<dbReference type="PRINTS" id="PR00368">
    <property type="entry name" value="FADPNR"/>
</dbReference>
<dbReference type="HOGENOM" id="CLU_025174_3_1_9"/>
<feature type="domain" description="RsdA/BaiN/AoA(So)-like insert" evidence="6">
    <location>
        <begin position="194"/>
        <end position="356"/>
    </location>
</feature>
<organism evidence="8 9">
    <name type="scientific">Selenomonas sputigena (strain ATCC 35185 / DSM 20758 / CCUG 44933 / VPI D19B-28)</name>
    <dbReference type="NCBI Taxonomy" id="546271"/>
    <lineage>
        <taxon>Bacteria</taxon>
        <taxon>Bacillati</taxon>
        <taxon>Bacillota</taxon>
        <taxon>Negativicutes</taxon>
        <taxon>Selenomonadales</taxon>
        <taxon>Selenomonadaceae</taxon>
        <taxon>Selenomonas</taxon>
    </lineage>
</organism>
<feature type="domain" description="RsdA/BaiN/AoA(So)-like Rossmann fold-like" evidence="5">
    <location>
        <begin position="5"/>
        <end position="409"/>
    </location>
</feature>
<dbReference type="Pfam" id="PF22780">
    <property type="entry name" value="HI0933_like_1st"/>
    <property type="match status" value="1"/>
</dbReference>
<dbReference type="PRINTS" id="PR00411">
    <property type="entry name" value="PNDRDTASEI"/>
</dbReference>
<feature type="signal peptide" evidence="4">
    <location>
        <begin position="1"/>
        <end position="22"/>
    </location>
</feature>
<dbReference type="KEGG" id="ssg:Selsp_1249"/>
<evidence type="ECO:0000259" key="6">
    <source>
        <dbReference type="Pfam" id="PF22780"/>
    </source>
</evidence>
<dbReference type="RefSeq" id="WP_006192213.1">
    <property type="nucleotide sequence ID" value="NC_015437.1"/>
</dbReference>
<dbReference type="Gene3D" id="3.50.50.60">
    <property type="entry name" value="FAD/NAD(P)-binding domain"/>
    <property type="match status" value="1"/>
</dbReference>
<dbReference type="Gene3D" id="2.40.30.10">
    <property type="entry name" value="Translation factors"/>
    <property type="match status" value="1"/>
</dbReference>
<accession>C9LUH4</accession>
<evidence type="ECO:0000256" key="1">
    <source>
        <dbReference type="ARBA" id="ARBA00001974"/>
    </source>
</evidence>
<keyword evidence="3" id="KW-0274">FAD</keyword>
<dbReference type="PANTHER" id="PTHR42887">
    <property type="entry name" value="OS12G0638800 PROTEIN"/>
    <property type="match status" value="1"/>
</dbReference>
<evidence type="ECO:0000259" key="5">
    <source>
        <dbReference type="Pfam" id="PF03486"/>
    </source>
</evidence>
<keyword evidence="2" id="KW-0285">Flavoprotein</keyword>
<dbReference type="OrthoDB" id="9773233at2"/>
<dbReference type="InterPro" id="IPR055178">
    <property type="entry name" value="RsdA/BaiN/AoA(So)-like_dom"/>
</dbReference>
<dbReference type="SUPFAM" id="SSF160996">
    <property type="entry name" value="HI0933 insert domain-like"/>
    <property type="match status" value="1"/>
</dbReference>
<dbReference type="SUPFAM" id="SSF51905">
    <property type="entry name" value="FAD/NAD(P)-binding domain"/>
    <property type="match status" value="1"/>
</dbReference>
<feature type="chain" id="PRO_5010493986" evidence="4">
    <location>
        <begin position="23"/>
        <end position="420"/>
    </location>
</feature>
<dbReference type="InterPro" id="IPR004792">
    <property type="entry name" value="BaiN-like"/>
</dbReference>
<dbReference type="PANTHER" id="PTHR42887:SF2">
    <property type="entry name" value="OS12G0638800 PROTEIN"/>
    <property type="match status" value="1"/>
</dbReference>
<comment type="cofactor">
    <cofactor evidence="1">
        <name>FAD</name>
        <dbReference type="ChEBI" id="CHEBI:57692"/>
    </cofactor>
</comment>
<dbReference type="Proteomes" id="UP000003505">
    <property type="component" value="Unassembled WGS sequence"/>
</dbReference>
<dbReference type="Proteomes" id="UP000011124">
    <property type="component" value="Chromosome"/>
</dbReference>
<dbReference type="InterPro" id="IPR023166">
    <property type="entry name" value="BaiN-like_dom_sf"/>
</dbReference>
<sequence length="420" mass="44791">MSARRVLVVGAGPAGFMAAAKAAEAGASVLLLEKMKQLGRKMMITGKGRCNITNVAPVAEIVKNIPGNGSFLYSALHAFDNEDVRDFFRELGVETKVERGGRVFPVSDRAADAVEALVRHLHELGVKIETEARVAEILVEEGHAAGVVLASGAKMRADAVVLAVGGASYPGTGSSGDGYAMARALGHTITDVLPSLVPLVTEEDWVKEAQGLSLRNVRVTLLADGRRIGEEFGEMMFTHFGVTGPIVLSLSRMAAQALAAGKFVELVLDLKPALTPEVFAARVQRDFEKYRNKALKNGMRDLLPGKLIAPVLDAAYLSPEKPVHDLRREERMRISEVIKHLVLTIEKTRPLAEAIVTAGGVSTKEIDPKTMESKLVPGLYLAGEVVDVDGFTGGYNLQAAFSMGAAAGRWSAARAGEAEI</sequence>
<protein>
    <submittedName>
        <fullName evidence="8">Flavoprotein family protein</fullName>
    </submittedName>
    <submittedName>
        <fullName evidence="7">HI0933 family protein</fullName>
    </submittedName>
</protein>
<dbReference type="NCBIfam" id="TIGR00275">
    <property type="entry name" value="aminoacetone oxidase family FAD-binding enzyme"/>
    <property type="match status" value="1"/>
</dbReference>
<gene>
    <name evidence="7" type="ordered locus">Selsp_1249</name>
    <name evidence="8" type="ORF">SELSPUOL_00982</name>
</gene>
<keyword evidence="4" id="KW-0732">Signal</keyword>
<dbReference type="EMBL" id="CP002637">
    <property type="protein sequence ID" value="AEC00208.1"/>
    <property type="molecule type" value="Genomic_DNA"/>
</dbReference>
<evidence type="ECO:0000256" key="4">
    <source>
        <dbReference type="SAM" id="SignalP"/>
    </source>
</evidence>
<dbReference type="AlphaFoldDB" id="C9LUH4"/>
<proteinExistence type="predicted"/>
<dbReference type="eggNOG" id="COG2081">
    <property type="taxonomic scope" value="Bacteria"/>
</dbReference>
<name>C9LUH4_SELS3</name>